<protein>
    <submittedName>
        <fullName evidence="1">Uncharacterized protein</fullName>
    </submittedName>
</protein>
<proteinExistence type="predicted"/>
<reference evidence="1 2" key="1">
    <citation type="submission" date="2014-07" db="EMBL/GenBank/DDBJ databases">
        <title>Expanding our view of genomic diversity in Candidatus Accumulibacter clades.</title>
        <authorList>
            <person name="Skennerton C.T."/>
            <person name="Barr J.J."/>
            <person name="Slater F.R."/>
            <person name="Bond P.L."/>
            <person name="Tyson G.W."/>
        </authorList>
    </citation>
    <scope>NUCLEOTIDE SEQUENCE [LARGE SCALE GENOMIC DNA]</scope>
    <source>
        <strain evidence="2">SK-01</strain>
    </source>
</reference>
<sequence>MALILNTGQNSYKSDLEGLFETLQEQRSELLSMVRDVQLAARLLAVAEARRLGEAGDDPRVAHYLNGSDAILRRAAALEIETEIANIRVPPLTKHETLLQGRITDESARATAHVAVTLIDEQGTPVVGVPPVETDDSGYYAFILQPAQVDAIGAGRKLTLQVGSASGKLVPAAAQAFTLASGEVKVSETRLQASELEKLRLRPLFSGA</sequence>
<dbReference type="EMBL" id="JDSS02000024">
    <property type="protein sequence ID" value="KFB67850.1"/>
    <property type="molecule type" value="Genomic_DNA"/>
</dbReference>
<evidence type="ECO:0000313" key="2">
    <source>
        <dbReference type="Proteomes" id="UP000019812"/>
    </source>
</evidence>
<accession>A0A084XZF6</accession>
<dbReference type="AlphaFoldDB" id="A0A084XZF6"/>
<dbReference type="Proteomes" id="UP000019812">
    <property type="component" value="Unassembled WGS sequence"/>
</dbReference>
<dbReference type="STRING" id="1457154.CAPSK01_002438"/>
<comment type="caution">
    <text evidence="1">The sequence shown here is derived from an EMBL/GenBank/DDBJ whole genome shotgun (WGS) entry which is preliminary data.</text>
</comment>
<gene>
    <name evidence="1" type="ORF">CAPSK01_002438</name>
</gene>
<evidence type="ECO:0000313" key="1">
    <source>
        <dbReference type="EMBL" id="KFB67850.1"/>
    </source>
</evidence>
<name>A0A084XZF6_9PROT</name>
<dbReference type="RefSeq" id="WP_034926275.1">
    <property type="nucleotide sequence ID" value="NZ_JDSS02000024.1"/>
</dbReference>
<organism evidence="1 2">
    <name type="scientific">Candidatus Accumulibacter vicinus</name>
    <dbReference type="NCBI Taxonomy" id="2954382"/>
    <lineage>
        <taxon>Bacteria</taxon>
        <taxon>Pseudomonadati</taxon>
        <taxon>Pseudomonadota</taxon>
        <taxon>Betaproteobacteria</taxon>
        <taxon>Candidatus Accumulibacter</taxon>
    </lineage>
</organism>